<proteinExistence type="predicted"/>
<dbReference type="SUPFAM" id="SSF52467">
    <property type="entry name" value="DHS-like NAD/FAD-binding domain"/>
    <property type="match status" value="1"/>
</dbReference>
<accession>Q3S8X8</accession>
<dbReference type="InterPro" id="IPR026590">
    <property type="entry name" value="Ssirtuin_cat_dom"/>
</dbReference>
<dbReference type="InterPro" id="IPR029035">
    <property type="entry name" value="DHS-like_NAD/FAD-binding_dom"/>
</dbReference>
<dbReference type="PANTHER" id="PTHR11085:SF10">
    <property type="entry name" value="NAD-DEPENDENT PROTEIN DEACYLASE SIRTUIN-5, MITOCHONDRIAL-RELATED"/>
    <property type="match status" value="1"/>
</dbReference>
<evidence type="ECO:0000256" key="1">
    <source>
        <dbReference type="ARBA" id="ARBA00012928"/>
    </source>
</evidence>
<sequence>MSSSTKADRPSIDFRKSTGLGYRYTFSTLASGRIMASWLLRESGAQHPGSVKRFECGVYGAVTFDQQFVSDGLSVEPPRCPRCNGKLRPGVVWFGEDLPIAVWKRAVGAAQGCDVLLSIGTSGVVFPAAEIPRIALKSGARVVHINTTETPLESPLEMSLIGRAAVCVPAIVSQIAAPGKVV</sequence>
<organism evidence="6">
    <name type="scientific">Pseudomonas savastanoi pv. phaseolicola</name>
    <name type="common">Pseudomonas syringae pv. phaseolicola</name>
    <dbReference type="NCBI Taxonomy" id="319"/>
    <lineage>
        <taxon>Bacteria</taxon>
        <taxon>Pseudomonadati</taxon>
        <taxon>Pseudomonadota</taxon>
        <taxon>Gammaproteobacteria</taxon>
        <taxon>Pseudomonadales</taxon>
        <taxon>Pseudomonadaceae</taxon>
        <taxon>Pseudomonas</taxon>
    </lineage>
</organism>
<evidence type="ECO:0000256" key="2">
    <source>
        <dbReference type="ARBA" id="ARBA00022679"/>
    </source>
</evidence>
<keyword evidence="3" id="KW-0520">NAD</keyword>
<comment type="caution">
    <text evidence="4">Lacks conserved residue(s) required for the propagation of feature annotation.</text>
</comment>
<dbReference type="PANTHER" id="PTHR11085">
    <property type="entry name" value="NAD-DEPENDENT PROTEIN DEACYLASE SIRTUIN-5, MITOCHONDRIAL-RELATED"/>
    <property type="match status" value="1"/>
</dbReference>
<dbReference type="GO" id="GO:0017136">
    <property type="term" value="F:histone deacetylase activity, NAD-dependent"/>
    <property type="evidence" value="ECO:0007669"/>
    <property type="project" value="TreeGrafter"/>
</dbReference>
<evidence type="ECO:0000256" key="3">
    <source>
        <dbReference type="ARBA" id="ARBA00023027"/>
    </source>
</evidence>
<dbReference type="Pfam" id="PF02146">
    <property type="entry name" value="SIR2"/>
    <property type="match status" value="1"/>
</dbReference>
<dbReference type="GO" id="GO:0070403">
    <property type="term" value="F:NAD+ binding"/>
    <property type="evidence" value="ECO:0007669"/>
    <property type="project" value="InterPro"/>
</dbReference>
<evidence type="ECO:0000313" key="6">
    <source>
        <dbReference type="EMBL" id="AAZ99817.1"/>
    </source>
</evidence>
<name>Q3S8X8_PSESH</name>
<reference evidence="6" key="1">
    <citation type="journal article" date="2007" name="J. Bacteriol.">
        <title>Functional characterization of the gene cluster from Pseudomonas syringae pv. phaseolicola NPS3121 involved in synthesis of phaseolotoxin.</title>
        <authorList>
            <person name="Aguilera S."/>
            <person name="Lopez-Lopez K."/>
            <person name="Nieto Y."/>
            <person name="Garciduenas-Pina R."/>
            <person name="Hernandez-Guzman G."/>
            <person name="Hernandez-Flores J.L."/>
            <person name="Murillo J."/>
            <person name="Alvarez-Morales A."/>
        </authorList>
    </citation>
    <scope>NUCLEOTIDE SEQUENCE</scope>
    <source>
        <strain evidence="6">NPS3121</strain>
    </source>
</reference>
<evidence type="ECO:0000259" key="5">
    <source>
        <dbReference type="PROSITE" id="PS50305"/>
    </source>
</evidence>
<feature type="domain" description="Deacetylase sirtuin-type" evidence="5">
    <location>
        <begin position="1"/>
        <end position="178"/>
    </location>
</feature>
<dbReference type="Gene3D" id="3.30.1600.10">
    <property type="entry name" value="SIR2/SIRT2 'Small Domain"/>
    <property type="match status" value="1"/>
</dbReference>
<keyword evidence="2" id="KW-0808">Transferase</keyword>
<dbReference type="PROSITE" id="PS50305">
    <property type="entry name" value="SIRTUIN"/>
    <property type="match status" value="1"/>
</dbReference>
<dbReference type="RefSeq" id="WP_080032886.1">
    <property type="nucleotide sequence ID" value="NZ_JAAFOZ010000040.1"/>
</dbReference>
<dbReference type="InterPro" id="IPR026591">
    <property type="entry name" value="Sirtuin_cat_small_dom_sf"/>
</dbReference>
<evidence type="ECO:0000256" key="4">
    <source>
        <dbReference type="PROSITE-ProRule" id="PRU00236"/>
    </source>
</evidence>
<dbReference type="AlphaFoldDB" id="Q3S8X8"/>
<dbReference type="InterPro" id="IPR003000">
    <property type="entry name" value="Sirtuin"/>
</dbReference>
<protein>
    <recommendedName>
        <fullName evidence="1">protein acetyllysine N-acetyltransferase</fullName>
        <ecNumber evidence="1">2.3.1.286</ecNumber>
    </recommendedName>
</protein>
<dbReference type="Gene3D" id="3.40.50.1220">
    <property type="entry name" value="TPP-binding domain"/>
    <property type="match status" value="1"/>
</dbReference>
<dbReference type="InterPro" id="IPR050134">
    <property type="entry name" value="NAD-dep_sirtuin_deacylases"/>
</dbReference>
<dbReference type="EMBL" id="DQ141263">
    <property type="protein sequence ID" value="AAZ99817.1"/>
    <property type="molecule type" value="Genomic_DNA"/>
</dbReference>
<dbReference type="EC" id="2.3.1.286" evidence="1"/>